<dbReference type="PANTHER" id="PTHR11439">
    <property type="entry name" value="GAG-POL-RELATED RETROTRANSPOSON"/>
    <property type="match status" value="1"/>
</dbReference>
<reference evidence="1" key="1">
    <citation type="journal article" date="2012" name="Nat. Biotechnol.">
        <title>Draft genome sequence of pigeonpea (Cajanus cajan), an orphan legume crop of resource-poor farmers.</title>
        <authorList>
            <person name="Varshney R.K."/>
            <person name="Chen W."/>
            <person name="Li Y."/>
            <person name="Bharti A.K."/>
            <person name="Saxena R.K."/>
            <person name="Schlueter J.A."/>
            <person name="Donoghue M.T."/>
            <person name="Azam S."/>
            <person name="Fan G."/>
            <person name="Whaley A.M."/>
            <person name="Farmer A.D."/>
            <person name="Sheridan J."/>
            <person name="Iwata A."/>
            <person name="Tuteja R."/>
            <person name="Penmetsa R.V."/>
            <person name="Wu W."/>
            <person name="Upadhyaya H.D."/>
            <person name="Yang S.P."/>
            <person name="Shah T."/>
            <person name="Saxena K.B."/>
            <person name="Michael T."/>
            <person name="McCombie W.R."/>
            <person name="Yang B."/>
            <person name="Zhang G."/>
            <person name="Yang H."/>
            <person name="Wang J."/>
            <person name="Spillane C."/>
            <person name="Cook D.R."/>
            <person name="May G.D."/>
            <person name="Xu X."/>
            <person name="Jackson S.A."/>
        </authorList>
    </citation>
    <scope>NUCLEOTIDE SEQUENCE [LARGE SCALE GENOMIC DNA]</scope>
</reference>
<dbReference type="AlphaFoldDB" id="A0A151S0C0"/>
<keyword evidence="2" id="KW-1185">Reference proteome</keyword>
<proteinExistence type="predicted"/>
<sequence>MSILEDYGMLACKPSIAPMEAILKLNADSGTKLVDLGTYRRQIGRLLYLTILKIDICYTVHKLSQFVSNPHSRHINAAHMLLKCLKHTTSQGILLKANFDTKVHAYVEADWGSCIDSRRSTTCFCVFLGNFLIS</sequence>
<dbReference type="PANTHER" id="PTHR11439:SF470">
    <property type="entry name" value="CYSTEINE-RICH RLK (RECEPTOR-LIKE PROTEIN KINASE) 8"/>
    <property type="match status" value="1"/>
</dbReference>
<accession>A0A151S0C0</accession>
<name>A0A151S0C0_CAJCA</name>
<evidence type="ECO:0008006" key="3">
    <source>
        <dbReference type="Google" id="ProtNLM"/>
    </source>
</evidence>
<dbReference type="STRING" id="3821.A0A151S0C0"/>
<gene>
    <name evidence="1" type="ORF">KK1_030136</name>
</gene>
<protein>
    <recommendedName>
        <fullName evidence="3">Retrovirus-related Pol polyprotein from transposon TNT 1-94</fullName>
    </recommendedName>
</protein>
<dbReference type="Proteomes" id="UP000075243">
    <property type="component" value="Unassembled WGS sequence"/>
</dbReference>
<dbReference type="EMBL" id="KQ483506">
    <property type="protein sequence ID" value="KYP48184.1"/>
    <property type="molecule type" value="Genomic_DNA"/>
</dbReference>
<evidence type="ECO:0000313" key="1">
    <source>
        <dbReference type="EMBL" id="KYP48184.1"/>
    </source>
</evidence>
<dbReference type="Gramene" id="C.cajan_34206.t">
    <property type="protein sequence ID" value="C.cajan_34206.t.cds1"/>
    <property type="gene ID" value="C.cajan_34206"/>
</dbReference>
<organism evidence="1 2">
    <name type="scientific">Cajanus cajan</name>
    <name type="common">Pigeon pea</name>
    <name type="synonym">Cajanus indicus</name>
    <dbReference type="NCBI Taxonomy" id="3821"/>
    <lineage>
        <taxon>Eukaryota</taxon>
        <taxon>Viridiplantae</taxon>
        <taxon>Streptophyta</taxon>
        <taxon>Embryophyta</taxon>
        <taxon>Tracheophyta</taxon>
        <taxon>Spermatophyta</taxon>
        <taxon>Magnoliopsida</taxon>
        <taxon>eudicotyledons</taxon>
        <taxon>Gunneridae</taxon>
        <taxon>Pentapetalae</taxon>
        <taxon>rosids</taxon>
        <taxon>fabids</taxon>
        <taxon>Fabales</taxon>
        <taxon>Fabaceae</taxon>
        <taxon>Papilionoideae</taxon>
        <taxon>50 kb inversion clade</taxon>
        <taxon>NPAAA clade</taxon>
        <taxon>indigoferoid/millettioid clade</taxon>
        <taxon>Phaseoleae</taxon>
        <taxon>Cajanus</taxon>
    </lineage>
</organism>
<evidence type="ECO:0000313" key="2">
    <source>
        <dbReference type="Proteomes" id="UP000075243"/>
    </source>
</evidence>